<accession>A0AAD9E9J5</accession>
<dbReference type="AlphaFoldDB" id="A0AAD9E9J5"/>
<reference evidence="1" key="1">
    <citation type="submission" date="2023-01" db="EMBL/GenBank/DDBJ databases">
        <title>Colletotrichum chrysophilum M932 genome sequence.</title>
        <authorList>
            <person name="Baroncelli R."/>
        </authorList>
    </citation>
    <scope>NUCLEOTIDE SEQUENCE</scope>
    <source>
        <strain evidence="1">M932</strain>
    </source>
</reference>
<keyword evidence="2" id="KW-1185">Reference proteome</keyword>
<evidence type="ECO:0000313" key="2">
    <source>
        <dbReference type="Proteomes" id="UP001243330"/>
    </source>
</evidence>
<evidence type="ECO:0000313" key="1">
    <source>
        <dbReference type="EMBL" id="KAK1839597.1"/>
    </source>
</evidence>
<organism evidence="1 2">
    <name type="scientific">Colletotrichum chrysophilum</name>
    <dbReference type="NCBI Taxonomy" id="1836956"/>
    <lineage>
        <taxon>Eukaryota</taxon>
        <taxon>Fungi</taxon>
        <taxon>Dikarya</taxon>
        <taxon>Ascomycota</taxon>
        <taxon>Pezizomycotina</taxon>
        <taxon>Sordariomycetes</taxon>
        <taxon>Hypocreomycetidae</taxon>
        <taxon>Glomerellales</taxon>
        <taxon>Glomerellaceae</taxon>
        <taxon>Colletotrichum</taxon>
        <taxon>Colletotrichum gloeosporioides species complex</taxon>
    </lineage>
</organism>
<comment type="caution">
    <text evidence="1">The sequence shown here is derived from an EMBL/GenBank/DDBJ whole genome shotgun (WGS) entry which is preliminary data.</text>
</comment>
<protein>
    <submittedName>
        <fullName evidence="1">Uncharacterized protein</fullName>
    </submittedName>
</protein>
<gene>
    <name evidence="1" type="ORF">CCHR01_17789</name>
</gene>
<proteinExistence type="predicted"/>
<name>A0AAD9E9J5_9PEZI</name>
<dbReference type="Proteomes" id="UP001243330">
    <property type="component" value="Unassembled WGS sequence"/>
</dbReference>
<sequence>MRTKYHDPVKLKDTLDKMFGEKNYKVRV</sequence>
<dbReference type="EMBL" id="JAQOWY010000653">
    <property type="protein sequence ID" value="KAK1839597.1"/>
    <property type="molecule type" value="Genomic_DNA"/>
</dbReference>